<dbReference type="PANTHER" id="PTHR30621:SF0">
    <property type="entry name" value="BIFUNCTIONAL GLUTAMINE SYNTHETASE ADENYLYLTRANSFERASE_ADENYLYL-REMOVING ENZYME"/>
    <property type="match status" value="1"/>
</dbReference>
<evidence type="ECO:0000313" key="10">
    <source>
        <dbReference type="EMBL" id="GGM82538.1"/>
    </source>
</evidence>
<evidence type="ECO:0000256" key="5">
    <source>
        <dbReference type="ARBA" id="ARBA00022842"/>
    </source>
</evidence>
<dbReference type="HAMAP" id="MF_00802">
    <property type="entry name" value="GlnE"/>
    <property type="match status" value="1"/>
</dbReference>
<dbReference type="Pfam" id="PF08335">
    <property type="entry name" value="GlnD_UR_UTase"/>
    <property type="match status" value="2"/>
</dbReference>
<dbReference type="RefSeq" id="WP_030146353.1">
    <property type="nucleotide sequence ID" value="NZ_BMNZ01000001.1"/>
</dbReference>
<evidence type="ECO:0000256" key="1">
    <source>
        <dbReference type="ARBA" id="ARBA00022679"/>
    </source>
</evidence>
<dbReference type="Gene3D" id="1.20.120.330">
    <property type="entry name" value="Nucleotidyltransferases domain 2"/>
    <property type="match status" value="2"/>
</dbReference>
<dbReference type="InterPro" id="IPR013546">
    <property type="entry name" value="PII_UdlTrfase/GS_AdlTrfase"/>
</dbReference>
<dbReference type="Gene3D" id="3.30.460.10">
    <property type="entry name" value="Beta Polymerase, domain 2"/>
    <property type="match status" value="2"/>
</dbReference>
<dbReference type="EC" id="2.7.7.42" evidence="7"/>
<keyword evidence="3 7" id="KW-0547">Nucleotide-binding</keyword>
<name>A0ABQ2HJS3_9MICO</name>
<feature type="region of interest" description="Adenylyl removase" evidence="7">
    <location>
        <begin position="1"/>
        <end position="497"/>
    </location>
</feature>
<keyword evidence="2 7" id="KW-0548">Nucleotidyltransferase</keyword>
<keyword evidence="1 7" id="KW-0808">Transferase</keyword>
<dbReference type="EC" id="2.7.7.89" evidence="7"/>
<protein>
    <recommendedName>
        <fullName evidence="7">Bifunctional glutamine synthetase adenylyltransferase/adenylyl-removing enzyme</fullName>
    </recommendedName>
    <alternativeName>
        <fullName evidence="7">ATP:glutamine synthetase adenylyltransferase</fullName>
    </alternativeName>
    <alternativeName>
        <fullName evidence="7">ATase</fullName>
    </alternativeName>
    <domain>
        <recommendedName>
            <fullName evidence="7">Glutamine synthetase adenylyl-L-tyrosine phosphorylase</fullName>
            <ecNumber evidence="7">2.7.7.89</ecNumber>
        </recommendedName>
        <alternativeName>
            <fullName evidence="7">Adenylyl removase</fullName>
            <shortName evidence="7">AR</shortName>
            <shortName evidence="7">AT-N</shortName>
        </alternativeName>
    </domain>
    <domain>
        <recommendedName>
            <fullName evidence="7">Glutamine synthetase adenylyl transferase</fullName>
            <ecNumber evidence="7">2.7.7.42</ecNumber>
        </recommendedName>
        <alternativeName>
            <fullName evidence="7">Adenylyl transferase</fullName>
            <shortName evidence="7">AT</shortName>
            <shortName evidence="7">AT-C</shortName>
        </alternativeName>
    </domain>
</protein>
<reference evidence="11" key="1">
    <citation type="journal article" date="2019" name="Int. J. Syst. Evol. Microbiol.">
        <title>The Global Catalogue of Microorganisms (GCM) 10K type strain sequencing project: providing services to taxonomists for standard genome sequencing and annotation.</title>
        <authorList>
            <consortium name="The Broad Institute Genomics Platform"/>
            <consortium name="The Broad Institute Genome Sequencing Center for Infectious Disease"/>
            <person name="Wu L."/>
            <person name="Ma J."/>
        </authorList>
    </citation>
    <scope>NUCLEOTIDE SEQUENCE [LARGE SCALE GENOMIC DNA]</scope>
    <source>
        <strain evidence="11">JCM 1365</strain>
    </source>
</reference>
<dbReference type="SUPFAM" id="SSF81593">
    <property type="entry name" value="Nucleotidyltransferase substrate binding subunit/domain"/>
    <property type="match status" value="2"/>
</dbReference>
<feature type="domain" description="Glutamate-ammonia ligase adenylyltransferase repeated" evidence="8">
    <location>
        <begin position="599"/>
        <end position="834"/>
    </location>
</feature>
<comment type="function">
    <text evidence="7">Involved in the regulation of glutamine synthetase GlnA, a key enzyme in the process to assimilate ammonia. When cellular nitrogen levels are high, the C-terminal adenylyl transferase (AT) inactivates GlnA by covalent transfer of an adenylyl group from ATP to specific tyrosine residue of GlnA, thus reducing its activity. Conversely, when nitrogen levels are low, the N-terminal adenylyl removase (AR) activates GlnA by removing the adenylyl group by phosphorolysis, increasing its activity. The regulatory region of GlnE binds the signal transduction protein PII (GlnB) which indicates the nitrogen status of the cell.</text>
</comment>
<comment type="cofactor">
    <cofactor evidence="7">
        <name>Mg(2+)</name>
        <dbReference type="ChEBI" id="CHEBI:18420"/>
    </cofactor>
</comment>
<comment type="caution">
    <text evidence="10">The sequence shown here is derived from an EMBL/GenBank/DDBJ whole genome shotgun (WGS) entry which is preliminary data.</text>
</comment>
<feature type="domain" description="Glutamate-ammonia ligase adenylyltransferase repeated" evidence="8">
    <location>
        <begin position="98"/>
        <end position="329"/>
    </location>
</feature>
<feature type="domain" description="PII-uridylyltransferase/Glutamine-synthetase adenylyltransferase" evidence="9">
    <location>
        <begin position="858"/>
        <end position="990"/>
    </location>
</feature>
<dbReference type="CDD" id="cd05401">
    <property type="entry name" value="NT_GlnE_GlnD_like"/>
    <property type="match status" value="2"/>
</dbReference>
<dbReference type="SUPFAM" id="SSF81301">
    <property type="entry name" value="Nucleotidyltransferase"/>
    <property type="match status" value="2"/>
</dbReference>
<dbReference type="InterPro" id="IPR005190">
    <property type="entry name" value="GlnE_rpt_dom"/>
</dbReference>
<dbReference type="InterPro" id="IPR023057">
    <property type="entry name" value="GlnE"/>
</dbReference>
<evidence type="ECO:0000313" key="11">
    <source>
        <dbReference type="Proteomes" id="UP000623461"/>
    </source>
</evidence>
<proteinExistence type="inferred from homology"/>
<evidence type="ECO:0000256" key="4">
    <source>
        <dbReference type="ARBA" id="ARBA00022840"/>
    </source>
</evidence>
<evidence type="ECO:0000256" key="6">
    <source>
        <dbReference type="ARBA" id="ARBA00023268"/>
    </source>
</evidence>
<evidence type="ECO:0000256" key="3">
    <source>
        <dbReference type="ARBA" id="ARBA00022741"/>
    </source>
</evidence>
<feature type="domain" description="PII-uridylyltransferase/Glutamine-synthetase adenylyltransferase" evidence="9">
    <location>
        <begin position="353"/>
        <end position="493"/>
    </location>
</feature>
<keyword evidence="4 7" id="KW-0067">ATP-binding</keyword>
<comment type="catalytic activity">
    <reaction evidence="7">
        <text>[glutamine synthetase]-O(4)-(5'-adenylyl)-L-tyrosine + phosphate = [glutamine synthetase]-L-tyrosine + ADP</text>
        <dbReference type="Rhea" id="RHEA:43716"/>
        <dbReference type="Rhea" id="RHEA-COMP:10660"/>
        <dbReference type="Rhea" id="RHEA-COMP:10661"/>
        <dbReference type="ChEBI" id="CHEBI:43474"/>
        <dbReference type="ChEBI" id="CHEBI:46858"/>
        <dbReference type="ChEBI" id="CHEBI:83624"/>
        <dbReference type="ChEBI" id="CHEBI:456216"/>
        <dbReference type="EC" id="2.7.7.89"/>
    </reaction>
</comment>
<evidence type="ECO:0000256" key="7">
    <source>
        <dbReference type="HAMAP-Rule" id="MF_00802"/>
    </source>
</evidence>
<keyword evidence="11" id="KW-1185">Reference proteome</keyword>
<accession>A0ABQ2HJS3</accession>
<evidence type="ECO:0000256" key="2">
    <source>
        <dbReference type="ARBA" id="ARBA00022695"/>
    </source>
</evidence>
<evidence type="ECO:0000259" key="8">
    <source>
        <dbReference type="Pfam" id="PF03710"/>
    </source>
</evidence>
<dbReference type="GO" id="GO:0016779">
    <property type="term" value="F:nucleotidyltransferase activity"/>
    <property type="evidence" value="ECO:0007669"/>
    <property type="project" value="UniProtKB-KW"/>
</dbReference>
<dbReference type="Proteomes" id="UP000623461">
    <property type="component" value="Unassembled WGS sequence"/>
</dbReference>
<dbReference type="EMBL" id="BMNZ01000001">
    <property type="protein sequence ID" value="GGM82538.1"/>
    <property type="molecule type" value="Genomic_DNA"/>
</dbReference>
<comment type="catalytic activity">
    <reaction evidence="7">
        <text>[glutamine synthetase]-L-tyrosine + ATP = [glutamine synthetase]-O(4)-(5'-adenylyl)-L-tyrosine + diphosphate</text>
        <dbReference type="Rhea" id="RHEA:18589"/>
        <dbReference type="Rhea" id="RHEA-COMP:10660"/>
        <dbReference type="Rhea" id="RHEA-COMP:10661"/>
        <dbReference type="ChEBI" id="CHEBI:30616"/>
        <dbReference type="ChEBI" id="CHEBI:33019"/>
        <dbReference type="ChEBI" id="CHEBI:46858"/>
        <dbReference type="ChEBI" id="CHEBI:83624"/>
        <dbReference type="EC" id="2.7.7.42"/>
    </reaction>
</comment>
<dbReference type="InterPro" id="IPR043519">
    <property type="entry name" value="NT_sf"/>
</dbReference>
<sequence length="1010" mass="109652">MSSRTSTTEGALARLGFADPDRAVGLVDDRALLPIRAAVADGQLDEIAGVMAETADPDQCLLGLVRVAEALGRLADDPGWGITAFATELAAPGVGRERVLGVLGASSALVDELVRHPEHWVDAARAERRPGDQVRTDLVDAVGEGRGDHTAHDALRIAYRRGLLRIAALDVTAADPLAEMPAVGEALAELAEAALEAALVIAREEYGDGHEACRLAIIGMGKTGGGELNYVSDVDVIFVVEPADGADEETALRVGTALATATMRACSTPTPEGSLWPVDAALRPEGKQGPLVRTINSHKAYYERWAKTWEFQALLKAWVSAGDKEIGLRYKSEISPMVWEAAGRDHFVEDVQAMRRRVEQHVPANEAARQLKLGPGGLRDVEFSVQLLQLVHGRTDPSLRSATTLEALSALARGGYVGREDAAVLDRAYRHLRCLEHRIQLHRLRRTHLMPVAEADLRRLGRAMGHRTHPERAVVADRQAAAREVRRLHERLFYRPLLAAAAKLSPTEARLSPEAAQQRLLALGFRDPAGAMRHIEALTTGVSRRAAIQRTLLPVMLGWFADEADPDAGLLSFRRVSDGLGTTHWYLKMLRDEGRAADRLAHCLARSRYAADLLVRSPESVSILGDDNGLTPRSRDTITARMQSAAGRRDSAADAVAAIRAIRRHELLRIVMGDLVGVIDLAGVGEALTDLTGATIQVALEVATQEVERREGRPVGGDILVVAMGSLGGRELGYASDADVMFVHQPHPDSSEQDVQTLATMVVQELRKLLSGSGPDPGLGLDADLRPEGKAGPLVRSVDSFRTYYERWALTWEFQALLRATPIAGPQELADAFLALIDPLRWPEGGISESQVRDIRTLKARVESERLPRGADPRTHLKLGRGGLTDVEWVVQLHQLRHAHERPALRVTGTMAGLAALSEEGLVSVEDATALREAWRLGALMRNAGVLWRGRAIDSVPSDLRDLDGIGRIMGRSAGEGAALAELWRRVARRSRHATDFNFYESPPRGSVVP</sequence>
<dbReference type="Pfam" id="PF03710">
    <property type="entry name" value="GlnE"/>
    <property type="match status" value="2"/>
</dbReference>
<evidence type="ECO:0000259" key="9">
    <source>
        <dbReference type="Pfam" id="PF08335"/>
    </source>
</evidence>
<feature type="region of interest" description="Adenylyl transferase" evidence="7">
    <location>
        <begin position="505"/>
        <end position="1010"/>
    </location>
</feature>
<keyword evidence="6 7" id="KW-0511">Multifunctional enzyme</keyword>
<keyword evidence="5 7" id="KW-0460">Magnesium</keyword>
<gene>
    <name evidence="7 10" type="primary">glnE</name>
    <name evidence="10" type="ORF">GCM10009721_03830</name>
</gene>
<dbReference type="NCBIfam" id="NF010707">
    <property type="entry name" value="PRK14109.1"/>
    <property type="match status" value="1"/>
</dbReference>
<comment type="similarity">
    <text evidence="7">Belongs to the GlnE family.</text>
</comment>
<organism evidence="10 11">
    <name type="scientific">Terrabacter tumescens</name>
    <dbReference type="NCBI Taxonomy" id="60443"/>
    <lineage>
        <taxon>Bacteria</taxon>
        <taxon>Bacillati</taxon>
        <taxon>Actinomycetota</taxon>
        <taxon>Actinomycetes</taxon>
        <taxon>Micrococcales</taxon>
        <taxon>Intrasporangiaceae</taxon>
        <taxon>Terrabacter</taxon>
    </lineage>
</organism>
<dbReference type="PANTHER" id="PTHR30621">
    <property type="entry name" value="GLUTAMINE SYNTHETASE ADENYLYLTRANSFERASE"/>
    <property type="match status" value="1"/>
</dbReference>